<feature type="non-terminal residue" evidence="1">
    <location>
        <position position="932"/>
    </location>
</feature>
<comment type="caution">
    <text evidence="1">The sequence shown here is derived from an EMBL/GenBank/DDBJ whole genome shotgun (WGS) entry which is preliminary data.</text>
</comment>
<reference evidence="1" key="1">
    <citation type="journal article" date="2015" name="Nature">
        <title>Complex archaea that bridge the gap between prokaryotes and eukaryotes.</title>
        <authorList>
            <person name="Spang A."/>
            <person name="Saw J.H."/>
            <person name="Jorgensen S.L."/>
            <person name="Zaremba-Niedzwiedzka K."/>
            <person name="Martijn J."/>
            <person name="Lind A.E."/>
            <person name="van Eijk R."/>
            <person name="Schleper C."/>
            <person name="Guy L."/>
            <person name="Ettema T.J."/>
        </authorList>
    </citation>
    <scope>NUCLEOTIDE SEQUENCE</scope>
</reference>
<name>A0A0F9KVB9_9ZZZZ</name>
<sequence>MADIDTLYETVDAKDGTLVVTINGVPLNPVWRAQWKFDVGRVPVATIRVPNPTPTGVAYFADVTIDAGFNGVVQRVFTGIVLDVKNDEGGCQIDCVGKSWALDVPYQDILMVLTNVTAAAAITDLLDDAGILDYQVDVPNWVIGTVAPQTLRFQAFGEAITKIAEVDGSRWYETPAGQVVVRVVPPVPSIGESREYFSMQLTALVESYPAGIVAGRPRLRRSQKQTRVRLTKNEVFVRGALVTEEIAPGVESSHDITALVQAASPYVLNADGSQAYNDLVFTNELIDTEEKGDEVADRLLSLWNRLWVFVAVTIDGDPRMALVETHHIEDPAYSGITGNWFVEGYNTTFSQTDFVTVLVLRGRGGLSNRDPVADFSWVVERQVIDDREYLVLTVDGRASFDPDGEIASYSWTDNQGPIVTGATAVVTVKADPAAISEPWEVTLTVTDDEGATNSVTKTIHFECGDAGVYIPAFYSAFEDYFTASPDSGQSWTDNAGVDVVSVAASPATDGLALYGTVAGAIYRTEDYNQTAPSVVLAAVGSEIKHLWWDTNNNSRVWAVTEDARLYRSLDAGATWSLYENLRTVLRPKRNWIANRIDTLSRGGSNVVRVFGGDGKGKLMIVSDIGLTNSWNHAAIGGELQDDIGGGPNDLIVFDAAFHSTGELAIILNSATQTPSVYYTTDVFGDSSAWTRAVGDPAKPQGRWIEPDLEADRFVLAFNDTVIYTGDVAAGVLTLAVAAGALDGGDEPNHGLWIGRAVLGLAGVYVVSAEGAVDGTLYKTVDRFATIGKLRPAAGFPAAPVGANAKMTVVAPGGCPDDFLYAQQAYFGVTPPYPKRVARLTGNWALRSDPASADQLNTYFLKRVGANLYRGDGSDSGNPWMLHPGQLQRSTDDGATWNDVGPSPVWIGTHNWGVQDIAAGADGTLWLCCCVNG</sequence>
<accession>A0A0F9KVB9</accession>
<dbReference type="SUPFAM" id="SSF110296">
    <property type="entry name" value="Oligoxyloglucan reducing end-specific cellobiohydrolase"/>
    <property type="match status" value="1"/>
</dbReference>
<dbReference type="SUPFAM" id="SSF49299">
    <property type="entry name" value="PKD domain"/>
    <property type="match status" value="1"/>
</dbReference>
<dbReference type="InterPro" id="IPR035986">
    <property type="entry name" value="PKD_dom_sf"/>
</dbReference>
<organism evidence="1">
    <name type="scientific">marine sediment metagenome</name>
    <dbReference type="NCBI Taxonomy" id="412755"/>
    <lineage>
        <taxon>unclassified sequences</taxon>
        <taxon>metagenomes</taxon>
        <taxon>ecological metagenomes</taxon>
    </lineage>
</organism>
<dbReference type="InterPro" id="IPR013783">
    <property type="entry name" value="Ig-like_fold"/>
</dbReference>
<dbReference type="Gene3D" id="2.60.40.10">
    <property type="entry name" value="Immunoglobulins"/>
    <property type="match status" value="1"/>
</dbReference>
<dbReference type="EMBL" id="LAZR01012593">
    <property type="protein sequence ID" value="KKM26013.1"/>
    <property type="molecule type" value="Genomic_DNA"/>
</dbReference>
<dbReference type="AlphaFoldDB" id="A0A0F9KVB9"/>
<proteinExistence type="predicted"/>
<gene>
    <name evidence="1" type="ORF">LCGC14_1589190</name>
</gene>
<evidence type="ECO:0000313" key="1">
    <source>
        <dbReference type="EMBL" id="KKM26013.1"/>
    </source>
</evidence>
<protein>
    <submittedName>
        <fullName evidence="1">Uncharacterized protein</fullName>
    </submittedName>
</protein>